<dbReference type="OrthoDB" id="1524454at2"/>
<evidence type="ECO:0000259" key="1">
    <source>
        <dbReference type="Pfam" id="PF12867"/>
    </source>
</evidence>
<dbReference type="EMBL" id="VLLG01000002">
    <property type="protein sequence ID" value="TWI90928.1"/>
    <property type="molecule type" value="Genomic_DNA"/>
</dbReference>
<name>A0A562TCC0_CHIJA</name>
<organism evidence="2 3">
    <name type="scientific">Chitinophaga japonensis</name>
    <name type="common">Flexibacter japonensis</name>
    <dbReference type="NCBI Taxonomy" id="104662"/>
    <lineage>
        <taxon>Bacteria</taxon>
        <taxon>Pseudomonadati</taxon>
        <taxon>Bacteroidota</taxon>
        <taxon>Chitinophagia</taxon>
        <taxon>Chitinophagales</taxon>
        <taxon>Chitinophagaceae</taxon>
        <taxon>Chitinophaga</taxon>
    </lineage>
</organism>
<dbReference type="AlphaFoldDB" id="A0A562TCC0"/>
<gene>
    <name evidence="2" type="ORF">LX66_0289</name>
</gene>
<proteinExistence type="predicted"/>
<feature type="domain" description="DinB-like" evidence="1">
    <location>
        <begin position="14"/>
        <end position="175"/>
    </location>
</feature>
<dbReference type="Proteomes" id="UP000316778">
    <property type="component" value="Unassembled WGS sequence"/>
</dbReference>
<reference evidence="2 3" key="1">
    <citation type="journal article" date="2013" name="Stand. Genomic Sci.">
        <title>Genomic Encyclopedia of Type Strains, Phase I: The one thousand microbial genomes (KMG-I) project.</title>
        <authorList>
            <person name="Kyrpides N.C."/>
            <person name="Woyke T."/>
            <person name="Eisen J.A."/>
            <person name="Garrity G."/>
            <person name="Lilburn T.G."/>
            <person name="Beck B.J."/>
            <person name="Whitman W.B."/>
            <person name="Hugenholtz P."/>
            <person name="Klenk H.P."/>
        </authorList>
    </citation>
    <scope>NUCLEOTIDE SEQUENCE [LARGE SCALE GENOMIC DNA]</scope>
    <source>
        <strain evidence="2 3">DSM 13484</strain>
    </source>
</reference>
<dbReference type="Gene3D" id="1.20.120.450">
    <property type="entry name" value="dinb family like domain"/>
    <property type="match status" value="1"/>
</dbReference>
<dbReference type="InterPro" id="IPR024775">
    <property type="entry name" value="DinB-like"/>
</dbReference>
<dbReference type="SUPFAM" id="SSF109854">
    <property type="entry name" value="DinB/YfiT-like putative metalloenzymes"/>
    <property type="match status" value="1"/>
</dbReference>
<protein>
    <submittedName>
        <fullName evidence="2">DinB family protein</fullName>
    </submittedName>
</protein>
<dbReference type="RefSeq" id="WP_145710107.1">
    <property type="nucleotide sequence ID" value="NZ_BAAAFY010000001.1"/>
</dbReference>
<dbReference type="Pfam" id="PF12867">
    <property type="entry name" value="DinB_2"/>
    <property type="match status" value="1"/>
</dbReference>
<keyword evidence="3" id="KW-1185">Reference proteome</keyword>
<sequence length="191" mass="22135">MAIASAQLIAELSALTRQHKAAVELLRDRKEEELAWRASVQSWNILECLEHLNLYGRFYLPEIEKRIQATKTRPDEQFTPGFIGNYFANSMLPKGKLNRMQTFKNMNPIYKDLDMRVLDTFLHQQDHMLELLQRAAGVSLNRVKTGISITGWVRLKLGDTFRVVVYHNERHMQQVKRIWGEMAAMTAFATG</sequence>
<evidence type="ECO:0000313" key="3">
    <source>
        <dbReference type="Proteomes" id="UP000316778"/>
    </source>
</evidence>
<accession>A0A562TCC0</accession>
<comment type="caution">
    <text evidence="2">The sequence shown here is derived from an EMBL/GenBank/DDBJ whole genome shotgun (WGS) entry which is preliminary data.</text>
</comment>
<dbReference type="InterPro" id="IPR034660">
    <property type="entry name" value="DinB/YfiT-like"/>
</dbReference>
<evidence type="ECO:0000313" key="2">
    <source>
        <dbReference type="EMBL" id="TWI90928.1"/>
    </source>
</evidence>